<reference evidence="2" key="1">
    <citation type="submission" date="2020-02" db="EMBL/GenBank/DDBJ databases">
        <title>Draft genome sequence of Candidatus Afipia apatlaquensis IBT-C3, a potential strain for decolorization of textile dyes.</title>
        <authorList>
            <person name="Sanchez-Reyes A."/>
            <person name="Breton-Deval L."/>
            <person name="Mangelson H."/>
            <person name="Sanchez-Flores A."/>
        </authorList>
    </citation>
    <scope>NUCLEOTIDE SEQUENCE [LARGE SCALE GENOMIC DNA]</scope>
    <source>
        <strain evidence="2">IBT-C3</strain>
    </source>
</reference>
<dbReference type="Proteomes" id="UP000480266">
    <property type="component" value="Unassembled WGS sequence"/>
</dbReference>
<accession>A0A7C9RFI9</accession>
<dbReference type="AlphaFoldDB" id="A0A7C9RFI9"/>
<dbReference type="InterPro" id="IPR004843">
    <property type="entry name" value="Calcineurin-like_PHP"/>
</dbReference>
<name>A0A7C9RFI9_9BRAD</name>
<dbReference type="InterPro" id="IPR029052">
    <property type="entry name" value="Metallo-depent_PP-like"/>
</dbReference>
<protein>
    <submittedName>
        <fullName evidence="2">Metallophosphoesterase</fullName>
    </submittedName>
</protein>
<comment type="caution">
    <text evidence="2">The sequence shown here is derived from an EMBL/GenBank/DDBJ whole genome shotgun (WGS) entry which is preliminary data.</text>
</comment>
<sequence>MVLFDKIGATKLSVKLGVNERSVYARRRRLEAKYSEHLAAPSKALLEAKYPHRLQHELKNGTVLIGSDFHIWPGQESTALRAFKKFADDVRPSMVILNGDVLDFPLIGRHAPIMWETAPEPYQEIEAAQDHLNDIAKASRRARKAWCLGNHDARFESNLANNAARYRNIKGVHLSDHFGLWEKCWSVCINEPVRGGATMVKHKPKGGGMNAARASALNSGMSFVHGHLHSQKVMPITDYNGDRYGVDAGCIADPAYKQFVNYTEDAPLDWRSGFCLLTYKDGRLLMPELVTVWDDRSVQFRGEVIRV</sequence>
<feature type="domain" description="Calcineurin-like phosphoesterase" evidence="1">
    <location>
        <begin position="62"/>
        <end position="173"/>
    </location>
</feature>
<evidence type="ECO:0000313" key="3">
    <source>
        <dbReference type="Proteomes" id="UP000480266"/>
    </source>
</evidence>
<evidence type="ECO:0000313" key="2">
    <source>
        <dbReference type="EMBL" id="NGX96203.1"/>
    </source>
</evidence>
<evidence type="ECO:0000259" key="1">
    <source>
        <dbReference type="Pfam" id="PF00149"/>
    </source>
</evidence>
<dbReference type="SUPFAM" id="SSF56300">
    <property type="entry name" value="Metallo-dependent phosphatases"/>
    <property type="match status" value="1"/>
</dbReference>
<dbReference type="EMBL" id="JAAMRR010000712">
    <property type="protein sequence ID" value="NGX96203.1"/>
    <property type="molecule type" value="Genomic_DNA"/>
</dbReference>
<keyword evidence="3" id="KW-1185">Reference proteome</keyword>
<dbReference type="GO" id="GO:0016787">
    <property type="term" value="F:hydrolase activity"/>
    <property type="evidence" value="ECO:0007669"/>
    <property type="project" value="InterPro"/>
</dbReference>
<dbReference type="Pfam" id="PF00149">
    <property type="entry name" value="Metallophos"/>
    <property type="match status" value="1"/>
</dbReference>
<organism evidence="2 3">
    <name type="scientific">Candidatus Afipia apatlaquensis</name>
    <dbReference type="NCBI Taxonomy" id="2712852"/>
    <lineage>
        <taxon>Bacteria</taxon>
        <taxon>Pseudomonadati</taxon>
        <taxon>Pseudomonadota</taxon>
        <taxon>Alphaproteobacteria</taxon>
        <taxon>Hyphomicrobiales</taxon>
        <taxon>Nitrobacteraceae</taxon>
        <taxon>Afipia</taxon>
    </lineage>
</organism>
<gene>
    <name evidence="2" type="ORF">G4V63_13565</name>
</gene>
<proteinExistence type="predicted"/>